<reference evidence="3" key="1">
    <citation type="submission" date="2016-11" db="EMBL/GenBank/DDBJ databases">
        <authorList>
            <person name="Varghese N."/>
            <person name="Submissions S."/>
        </authorList>
    </citation>
    <scope>NUCLEOTIDE SEQUENCE [LARGE SCALE GENOMIC DNA]</scope>
    <source>
        <strain evidence="3">DSM 27619</strain>
    </source>
</reference>
<evidence type="ECO:0000256" key="1">
    <source>
        <dbReference type="SAM" id="SignalP"/>
    </source>
</evidence>
<organism evidence="2 3">
    <name type="scientific">Chryseobacterium arachidis</name>
    <dbReference type="NCBI Taxonomy" id="1416778"/>
    <lineage>
        <taxon>Bacteria</taxon>
        <taxon>Pseudomonadati</taxon>
        <taxon>Bacteroidota</taxon>
        <taxon>Flavobacteriia</taxon>
        <taxon>Flavobacteriales</taxon>
        <taxon>Weeksellaceae</taxon>
        <taxon>Chryseobacterium group</taxon>
        <taxon>Chryseobacterium</taxon>
    </lineage>
</organism>
<keyword evidence="1" id="KW-0732">Signal</keyword>
<dbReference type="STRING" id="1416778.SAMN05443633_110172"/>
<evidence type="ECO:0000313" key="3">
    <source>
        <dbReference type="Proteomes" id="UP000184518"/>
    </source>
</evidence>
<accession>A0A1M5HDT8</accession>
<gene>
    <name evidence="2" type="ORF">SAMN05443633_110172</name>
</gene>
<dbReference type="AlphaFoldDB" id="A0A1M5HDT8"/>
<feature type="chain" id="PRO_5013336431" evidence="1">
    <location>
        <begin position="19"/>
        <end position="193"/>
    </location>
</feature>
<dbReference type="Proteomes" id="UP000184518">
    <property type="component" value="Unassembled WGS sequence"/>
</dbReference>
<proteinExistence type="predicted"/>
<evidence type="ECO:0000313" key="2">
    <source>
        <dbReference type="EMBL" id="SHG14081.1"/>
    </source>
</evidence>
<name>A0A1M5HDT8_9FLAO</name>
<keyword evidence="3" id="KW-1185">Reference proteome</keyword>
<feature type="signal peptide" evidence="1">
    <location>
        <begin position="1"/>
        <end position="18"/>
    </location>
</feature>
<sequence length="193" mass="22321">MKRLLFFICLVLFSVSFGQKKFSTNEMINSFPFNKATTIKIISYNVQFRGMVPLPPPPNIASDSNALKKWEEAQKKPIDIKNIHKQKNLIGIDESKTLNLPEIHQLYNTIFNTCGKFMGGSVMGNKCFFPRNAVLFYDEDDKVFDIFEICFECDGLRSSTESSIFINDQCNKFYPELEKFFQSKGLQTQYTQK</sequence>
<protein>
    <submittedName>
        <fullName evidence="2">Uncharacterized protein</fullName>
    </submittedName>
</protein>
<dbReference type="EMBL" id="FQUT01000010">
    <property type="protein sequence ID" value="SHG14081.1"/>
    <property type="molecule type" value="Genomic_DNA"/>
</dbReference>